<proteinExistence type="predicted"/>
<dbReference type="Gene3D" id="3.30.360.10">
    <property type="entry name" value="Dihydrodipicolinate Reductase, domain 2"/>
    <property type="match status" value="1"/>
</dbReference>
<keyword evidence="1" id="KW-0812">Transmembrane</keyword>
<dbReference type="Gene3D" id="3.40.50.720">
    <property type="entry name" value="NAD(P)-binding Rossmann-like Domain"/>
    <property type="match status" value="1"/>
</dbReference>
<dbReference type="InterPro" id="IPR036291">
    <property type="entry name" value="NAD(P)-bd_dom_sf"/>
</dbReference>
<name>A0AAU7CF12_9BACT</name>
<dbReference type="AlphaFoldDB" id="A0AAU7CF12"/>
<evidence type="ECO:0000259" key="2">
    <source>
        <dbReference type="Pfam" id="PF01408"/>
    </source>
</evidence>
<feature type="domain" description="Gfo/Idh/MocA-like oxidoreductase N-terminal" evidence="2">
    <location>
        <begin position="55"/>
        <end position="176"/>
    </location>
</feature>
<gene>
    <name evidence="4" type="ORF">V5E97_37470</name>
</gene>
<dbReference type="PANTHER" id="PTHR43818">
    <property type="entry name" value="BCDNA.GH03377"/>
    <property type="match status" value="1"/>
</dbReference>
<reference evidence="4" key="1">
    <citation type="submission" date="2024-05" db="EMBL/GenBank/DDBJ databases">
        <title>Planctomycetes of the genus Singulisphaera possess chitinolytic capabilities.</title>
        <authorList>
            <person name="Ivanova A."/>
        </authorList>
    </citation>
    <scope>NUCLEOTIDE SEQUENCE</scope>
    <source>
        <strain evidence="4">Ch08T</strain>
    </source>
</reference>
<organism evidence="4">
    <name type="scientific">Singulisphaera sp. Ch08</name>
    <dbReference type="NCBI Taxonomy" id="3120278"/>
    <lineage>
        <taxon>Bacteria</taxon>
        <taxon>Pseudomonadati</taxon>
        <taxon>Planctomycetota</taxon>
        <taxon>Planctomycetia</taxon>
        <taxon>Isosphaerales</taxon>
        <taxon>Isosphaeraceae</taxon>
        <taxon>Singulisphaera</taxon>
    </lineage>
</organism>
<sequence>MIRRGTLSRRGFVGASMAALTIGAGLPAWYAREVVSDEQERAAKESKPVAPSDRIRLGAIGTGGQGYLVMTEAVKKRPGVELVAACDVDANRRQAAIAKSKLKGVAEYGDFRALLARHDIDAVTVVTPDHWHAPITIAALRAGKDVYCEKPMTLTIGEGKALVKAASSTDRLVQVGTQQRSDPRFRLACELVRNGRIGTIRRVETRVGSNPKHKPLSPSTPPVGLDWDFWLGQAPAVPYIKERCHYDFRWWYEYSGGKLTDWGAHHNDIAQWGLDADDTGPIAVEATHSEVGSSPHSYACPVDFNVTYTYATGANLICSAKGKNGVLFVGDLGWIFVDRAKIESSDPRLLSDPLPATATRLASANDHILNFIDGVRTREKPVCNPTIGHRSATVCHLGNIAIRTGESLRWDPKAERFLDNDRANAMLSRESRPRWRIA</sequence>
<feature type="transmembrane region" description="Helical" evidence="1">
    <location>
        <begin position="12"/>
        <end position="31"/>
    </location>
</feature>
<dbReference type="SUPFAM" id="SSF55347">
    <property type="entry name" value="Glyceraldehyde-3-phosphate dehydrogenase-like, C-terminal domain"/>
    <property type="match status" value="1"/>
</dbReference>
<accession>A0AAU7CF12</accession>
<dbReference type="InterPro" id="IPR050463">
    <property type="entry name" value="Gfo/Idh/MocA_oxidrdct_glycsds"/>
</dbReference>
<dbReference type="SUPFAM" id="SSF51735">
    <property type="entry name" value="NAD(P)-binding Rossmann-fold domains"/>
    <property type="match status" value="1"/>
</dbReference>
<keyword evidence="1" id="KW-1133">Transmembrane helix</keyword>
<dbReference type="GO" id="GO:0000166">
    <property type="term" value="F:nucleotide binding"/>
    <property type="evidence" value="ECO:0007669"/>
    <property type="project" value="InterPro"/>
</dbReference>
<feature type="domain" description="Gfo/Idh/MocA-like oxidoreductase bacterial type C-terminal" evidence="3">
    <location>
        <begin position="216"/>
        <end position="437"/>
    </location>
</feature>
<keyword evidence="1" id="KW-0472">Membrane</keyword>
<dbReference type="Pfam" id="PF01408">
    <property type="entry name" value="GFO_IDH_MocA"/>
    <property type="match status" value="1"/>
</dbReference>
<evidence type="ECO:0000313" key="4">
    <source>
        <dbReference type="EMBL" id="XBH03949.1"/>
    </source>
</evidence>
<evidence type="ECO:0000256" key="1">
    <source>
        <dbReference type="SAM" id="Phobius"/>
    </source>
</evidence>
<dbReference type="EMBL" id="CP155447">
    <property type="protein sequence ID" value="XBH03949.1"/>
    <property type="molecule type" value="Genomic_DNA"/>
</dbReference>
<dbReference type="InterPro" id="IPR043906">
    <property type="entry name" value="Gfo/Idh/MocA_OxRdtase_bact_C"/>
</dbReference>
<protein>
    <submittedName>
        <fullName evidence="4">Gfo/Idh/MocA family oxidoreductase</fullName>
    </submittedName>
</protein>
<dbReference type="RefSeq" id="WP_406696693.1">
    <property type="nucleotide sequence ID" value="NZ_CP155447.1"/>
</dbReference>
<dbReference type="PANTHER" id="PTHR43818:SF5">
    <property type="entry name" value="OXIDOREDUCTASE FAMILY PROTEIN"/>
    <property type="match status" value="1"/>
</dbReference>
<evidence type="ECO:0000259" key="3">
    <source>
        <dbReference type="Pfam" id="PF19051"/>
    </source>
</evidence>
<dbReference type="Pfam" id="PF19051">
    <property type="entry name" value="GFO_IDH_MocA_C2"/>
    <property type="match status" value="1"/>
</dbReference>
<dbReference type="InterPro" id="IPR000683">
    <property type="entry name" value="Gfo/Idh/MocA-like_OxRdtase_N"/>
</dbReference>